<reference evidence="1 2" key="1">
    <citation type="submission" date="2018-01" db="EMBL/GenBank/DDBJ databases">
        <title>Metagenomic assembled genomes from two thermal pools in the Uzon Caldera, Kamchatka, Russia.</title>
        <authorList>
            <person name="Wilkins L."/>
            <person name="Ettinger C."/>
        </authorList>
    </citation>
    <scope>NUCLEOTIDE SEQUENCE [LARGE SCALE GENOMIC DNA]</scope>
    <source>
        <strain evidence="1">ZAV-05</strain>
    </source>
</reference>
<proteinExistence type="predicted"/>
<gene>
    <name evidence="1" type="ORF">C0187_06170</name>
</gene>
<comment type="caution">
    <text evidence="1">The sequence shown here is derived from an EMBL/GenBank/DDBJ whole genome shotgun (WGS) entry which is preliminary data.</text>
</comment>
<protein>
    <submittedName>
        <fullName evidence="1">Uncharacterized protein</fullName>
    </submittedName>
</protein>
<accession>A0A2J6WI14</accession>
<sequence length="67" mass="8182">MKKLFIWSMVIKAGLFLYPIQTKRFMRKDLVSYLQAKRQNRRKTYHLFVLNSQIFLIYLSKKIGQQI</sequence>
<evidence type="ECO:0000313" key="1">
    <source>
        <dbReference type="EMBL" id="PMP69969.1"/>
    </source>
</evidence>
<dbReference type="EMBL" id="PNIN01000060">
    <property type="protein sequence ID" value="PMP69969.1"/>
    <property type="molecule type" value="Genomic_DNA"/>
</dbReference>
<dbReference type="Proteomes" id="UP000242881">
    <property type="component" value="Unassembled WGS sequence"/>
</dbReference>
<organism evidence="1 2">
    <name type="scientific">Calditerrivibrio nitroreducens</name>
    <dbReference type="NCBI Taxonomy" id="477976"/>
    <lineage>
        <taxon>Bacteria</taxon>
        <taxon>Pseudomonadati</taxon>
        <taxon>Deferribacterota</taxon>
        <taxon>Deferribacteres</taxon>
        <taxon>Deferribacterales</taxon>
        <taxon>Calditerrivibrionaceae</taxon>
    </lineage>
</organism>
<name>A0A2J6WI14_9BACT</name>
<evidence type="ECO:0000313" key="2">
    <source>
        <dbReference type="Proteomes" id="UP000242881"/>
    </source>
</evidence>
<dbReference type="AlphaFoldDB" id="A0A2J6WI14"/>